<reference evidence="1" key="1">
    <citation type="journal article" date="2021" name="Proc. Natl. Acad. Sci. U.S.A.">
        <title>A Catalog of Tens of Thousands of Viruses from Human Metagenomes Reveals Hidden Associations with Chronic Diseases.</title>
        <authorList>
            <person name="Tisza M.J."/>
            <person name="Buck C.B."/>
        </authorList>
    </citation>
    <scope>NUCLEOTIDE SEQUENCE</scope>
    <source>
        <strain evidence="1">CtML55</strain>
    </source>
</reference>
<protein>
    <submittedName>
        <fullName evidence="1">Uncharacterized protein</fullName>
    </submittedName>
</protein>
<evidence type="ECO:0000313" key="1">
    <source>
        <dbReference type="EMBL" id="DAE30892.1"/>
    </source>
</evidence>
<organism evidence="1">
    <name type="scientific">virus sp. ctML55</name>
    <dbReference type="NCBI Taxonomy" id="2827627"/>
    <lineage>
        <taxon>Viruses</taxon>
    </lineage>
</organism>
<sequence>MAIYLFTTSPEVSLGSLALLVSNLSLESLPNFIGVAYNAALSTSGRAEDFAAKY</sequence>
<proteinExistence type="predicted"/>
<dbReference type="EMBL" id="BK059105">
    <property type="protein sequence ID" value="DAE30892.1"/>
    <property type="molecule type" value="Genomic_DNA"/>
</dbReference>
<name>A0A8S5RIT6_9VIRU</name>
<accession>A0A8S5RIT6</accession>